<gene>
    <name evidence="15" type="primary">ATPase 6</name>
</gene>
<feature type="transmembrane region" description="Helical" evidence="14">
    <location>
        <begin position="171"/>
        <end position="190"/>
    </location>
</feature>
<evidence type="ECO:0000256" key="6">
    <source>
        <dbReference type="ARBA" id="ARBA00022781"/>
    </source>
</evidence>
<evidence type="ECO:0000313" key="15">
    <source>
        <dbReference type="EMBL" id="BAJ08117.1"/>
    </source>
</evidence>
<dbReference type="GO" id="GO:0005743">
    <property type="term" value="C:mitochondrial inner membrane"/>
    <property type="evidence" value="ECO:0007669"/>
    <property type="project" value="UniProtKB-SubCell"/>
</dbReference>
<dbReference type="PANTHER" id="PTHR11410:SF0">
    <property type="entry name" value="ATP SYNTHASE SUBUNIT A"/>
    <property type="match status" value="1"/>
</dbReference>
<comment type="subunit">
    <text evidence="12">Component of the ATP synthase complex composed at least of ATP5F1A/subunit alpha, ATP5F1B/subunit beta, ATP5MC1/subunit c (homooctomer), MT-ATP6/subunit a, MT-ATP8/subunit 8, ATP5ME/subunit e, ATP5MF/subunit f, ATP5MG/subunit g, ATP5MK/subunit k, ATP5MJ/subunit j, ATP5F1C/subunit gamma, ATP5F1D/subunit delta, ATP5F1E/subunit epsilon, ATP5PF/subunit F6, ATP5PB/subunit b, ATP5PD/subunit d, ATP5PO/subunit OSCP. ATP synthase complex consists of a soluble F(1) head domain (subunits alpha(3) and beta(3)) - the catalytic core - and a membrane F(0) domain - the membrane proton channel (subunits c, a, 8, e, f, g, k and j). These two domains are linked by a central stalk (subunits gamma, delta, and epsilon) rotating inside the F1 region and a stationary peripheral stalk (subunits F6, b, d, and OSCP). Interacts with DNAJC30; interaction is direct.</text>
</comment>
<evidence type="ECO:0000256" key="8">
    <source>
        <dbReference type="ARBA" id="ARBA00023065"/>
    </source>
</evidence>
<dbReference type="CDD" id="cd00310">
    <property type="entry name" value="ATP-synt_Fo_a_6"/>
    <property type="match status" value="1"/>
</dbReference>
<name>D6RS27_9SAUR</name>
<keyword evidence="5 14" id="KW-0812">Transmembrane</keyword>
<geneLocation type="mitochondrion" evidence="15"/>
<evidence type="ECO:0000256" key="10">
    <source>
        <dbReference type="ARBA" id="ARBA00023310"/>
    </source>
</evidence>
<keyword evidence="4" id="KW-0138">CF(0)</keyword>
<protein>
    <recommendedName>
        <fullName evidence="13">ATP synthase subunit a</fullName>
    </recommendedName>
</protein>
<evidence type="ECO:0000256" key="1">
    <source>
        <dbReference type="ARBA" id="ARBA00004141"/>
    </source>
</evidence>
<comment type="catalytic activity">
    <reaction evidence="11">
        <text>H(+)(in) = H(+)(out)</text>
        <dbReference type="Rhea" id="RHEA:34979"/>
        <dbReference type="ChEBI" id="CHEBI:15378"/>
    </reaction>
</comment>
<feature type="transmembrane region" description="Helical" evidence="14">
    <location>
        <begin position="141"/>
        <end position="159"/>
    </location>
</feature>
<keyword evidence="15" id="KW-0496">Mitochondrion</keyword>
<dbReference type="InterPro" id="IPR035908">
    <property type="entry name" value="F0_ATP_A_sf"/>
</dbReference>
<dbReference type="Pfam" id="PF00119">
    <property type="entry name" value="ATP-synt_A"/>
    <property type="match status" value="1"/>
</dbReference>
<comment type="similarity">
    <text evidence="2">Belongs to the ATPase A chain family.</text>
</comment>
<comment type="subcellular location">
    <subcellularLocation>
        <location evidence="1">Membrane</location>
        <topology evidence="1">Multi-pass membrane protein</topology>
    </subcellularLocation>
    <subcellularLocation>
        <location evidence="13">Mitochondrion inner membrane</location>
        <topology evidence="13">Multi-pass membrane protein</topology>
    </subcellularLocation>
</comment>
<feature type="transmembrane region" description="Helical" evidence="14">
    <location>
        <begin position="102"/>
        <end position="121"/>
    </location>
</feature>
<evidence type="ECO:0000256" key="7">
    <source>
        <dbReference type="ARBA" id="ARBA00022989"/>
    </source>
</evidence>
<keyword evidence="9 14" id="KW-0472">Membrane</keyword>
<dbReference type="PANTHER" id="PTHR11410">
    <property type="entry name" value="ATP SYNTHASE SUBUNIT A"/>
    <property type="match status" value="1"/>
</dbReference>
<keyword evidence="10" id="KW-0066">ATP synthesis</keyword>
<dbReference type="Gene3D" id="1.20.120.220">
    <property type="entry name" value="ATP synthase, F0 complex, subunit A"/>
    <property type="match status" value="1"/>
</dbReference>
<keyword evidence="6" id="KW-0375">Hydrogen ion transport</keyword>
<evidence type="ECO:0000256" key="5">
    <source>
        <dbReference type="ARBA" id="ARBA00022692"/>
    </source>
</evidence>
<dbReference type="SUPFAM" id="SSF81336">
    <property type="entry name" value="F1F0 ATP synthase subunit A"/>
    <property type="match status" value="1"/>
</dbReference>
<evidence type="ECO:0000256" key="11">
    <source>
        <dbReference type="ARBA" id="ARBA00024169"/>
    </source>
</evidence>
<evidence type="ECO:0000256" key="12">
    <source>
        <dbReference type="ARBA" id="ARBA00063051"/>
    </source>
</evidence>
<feature type="transmembrane region" description="Helical" evidence="14">
    <location>
        <begin position="197"/>
        <end position="223"/>
    </location>
</feature>
<keyword evidence="7 14" id="KW-1133">Transmembrane helix</keyword>
<reference evidence="15" key="1">
    <citation type="journal article" date="2010" name="BMC Evol. Biol.">
        <title>Mitochondrial genomes of acrodont lizards: timing of gene rearrangements and phylogenetic and biogeographic implications.</title>
        <authorList>
            <person name="Okajima Y."/>
            <person name="Kumazawa Y."/>
        </authorList>
    </citation>
    <scope>NUCLEOTIDE SEQUENCE</scope>
</reference>
<sequence length="229" mass="25514">MNLTVMTELFDQFIIPELLGTKIIFVTLTLPALLTYTPQKIRNNRLSSTILWLTKKTAKHLLLTTNNSAHTWALMLITTMLLIITTNMLGLLPYTFTPTTQLSMNLAMALPLWMATTLTGLRKQPAHSLSHLLPEGTPTPLIPMLIVIETISLLIRPLALGVRLTANLTAGHLLMQLTSTATIKINFILFPMMFSTLTLLTTLEIAVALIQAYVFTLLLALYLQENTDE</sequence>
<dbReference type="PROSITE" id="PS00449">
    <property type="entry name" value="ATPASE_A"/>
    <property type="match status" value="1"/>
</dbReference>
<proteinExistence type="inferred from homology"/>
<dbReference type="AlphaFoldDB" id="D6RS27"/>
<dbReference type="PRINTS" id="PR00123">
    <property type="entry name" value="ATPASEA"/>
</dbReference>
<keyword evidence="8" id="KW-0406">Ion transport</keyword>
<organism evidence="15">
    <name type="scientific">Rieppeleon kerstenii</name>
    <dbReference type="NCBI Taxonomy" id="338557"/>
    <lineage>
        <taxon>Eukaryota</taxon>
        <taxon>Metazoa</taxon>
        <taxon>Chordata</taxon>
        <taxon>Craniata</taxon>
        <taxon>Vertebrata</taxon>
        <taxon>Euteleostomi</taxon>
        <taxon>Lepidosauria</taxon>
        <taxon>Squamata</taxon>
        <taxon>Bifurcata</taxon>
        <taxon>Unidentata</taxon>
        <taxon>Episquamata</taxon>
        <taxon>Toxicofera</taxon>
        <taxon>Iguania</taxon>
        <taxon>Acrodonta</taxon>
        <taxon>Chamaeleonidae</taxon>
        <taxon>Rieppeleon</taxon>
    </lineage>
</organism>
<dbReference type="NCBIfam" id="TIGR01131">
    <property type="entry name" value="ATP_synt_6_or_A"/>
    <property type="match status" value="1"/>
</dbReference>
<feature type="transmembrane region" description="Helical" evidence="14">
    <location>
        <begin position="72"/>
        <end position="96"/>
    </location>
</feature>
<dbReference type="EMBL" id="AB474918">
    <property type="protein sequence ID" value="BAJ08117.1"/>
    <property type="molecule type" value="Genomic_DNA"/>
</dbReference>
<evidence type="ECO:0000256" key="3">
    <source>
        <dbReference type="ARBA" id="ARBA00022448"/>
    </source>
</evidence>
<evidence type="ECO:0000256" key="2">
    <source>
        <dbReference type="ARBA" id="ARBA00006810"/>
    </source>
</evidence>
<dbReference type="InterPro" id="IPR023011">
    <property type="entry name" value="ATP_synth_F0_asu_AS"/>
</dbReference>
<accession>D6RS27</accession>
<keyword evidence="3" id="KW-0813">Transport</keyword>
<feature type="transmembrane region" description="Helical" evidence="14">
    <location>
        <begin position="13"/>
        <end position="36"/>
    </location>
</feature>
<dbReference type="InterPro" id="IPR000568">
    <property type="entry name" value="ATP_synth_F0_asu"/>
</dbReference>
<dbReference type="InterPro" id="IPR045083">
    <property type="entry name" value="ATP_synth_F0_asu_bact/mt"/>
</dbReference>
<dbReference type="GO" id="GO:0045259">
    <property type="term" value="C:proton-transporting ATP synthase complex"/>
    <property type="evidence" value="ECO:0007669"/>
    <property type="project" value="UniProtKB-KW"/>
</dbReference>
<dbReference type="GO" id="GO:0046933">
    <property type="term" value="F:proton-transporting ATP synthase activity, rotational mechanism"/>
    <property type="evidence" value="ECO:0007669"/>
    <property type="project" value="TreeGrafter"/>
</dbReference>
<evidence type="ECO:0000256" key="4">
    <source>
        <dbReference type="ARBA" id="ARBA00022547"/>
    </source>
</evidence>
<evidence type="ECO:0000256" key="9">
    <source>
        <dbReference type="ARBA" id="ARBA00023136"/>
    </source>
</evidence>
<evidence type="ECO:0000256" key="13">
    <source>
        <dbReference type="RuleBase" id="RU004450"/>
    </source>
</evidence>
<evidence type="ECO:0000256" key="14">
    <source>
        <dbReference type="SAM" id="Phobius"/>
    </source>
</evidence>